<keyword evidence="5 6" id="KW-0449">Lipoprotein</keyword>
<evidence type="ECO:0000313" key="9">
    <source>
        <dbReference type="Proteomes" id="UP000184310"/>
    </source>
</evidence>
<evidence type="ECO:0000256" key="5">
    <source>
        <dbReference type="ARBA" id="ARBA00023288"/>
    </source>
</evidence>
<dbReference type="STRING" id="1121302.SAMN02745163_00349"/>
<dbReference type="PANTHER" id="PTHR30429">
    <property type="entry name" value="D-METHIONINE-BINDING LIPOPROTEIN METQ"/>
    <property type="match status" value="1"/>
</dbReference>
<dbReference type="PIRSF" id="PIRSF002854">
    <property type="entry name" value="MetQ"/>
    <property type="match status" value="1"/>
</dbReference>
<keyword evidence="2" id="KW-0732">Signal</keyword>
<dbReference type="GO" id="GO:0016020">
    <property type="term" value="C:membrane"/>
    <property type="evidence" value="ECO:0007669"/>
    <property type="project" value="UniProtKB-SubCell"/>
</dbReference>
<reference evidence="8 9" key="1">
    <citation type="submission" date="2016-11" db="EMBL/GenBank/DDBJ databases">
        <authorList>
            <person name="Jaros S."/>
            <person name="Januszkiewicz K."/>
            <person name="Wedrychowicz H."/>
        </authorList>
    </citation>
    <scope>NUCLEOTIDE SEQUENCE [LARGE SCALE GENOMIC DNA]</scope>
    <source>
        <strain evidence="8 9">DSM 21758</strain>
    </source>
</reference>
<dbReference type="PANTHER" id="PTHR30429:SF0">
    <property type="entry name" value="METHIONINE-BINDING LIPOPROTEIN METQ"/>
    <property type="match status" value="1"/>
</dbReference>
<evidence type="ECO:0000256" key="7">
    <source>
        <dbReference type="PIRSR" id="PIRSR002854-1"/>
    </source>
</evidence>
<accession>A0A1M6BG26</accession>
<dbReference type="CDD" id="cd13597">
    <property type="entry name" value="PBP2_lipoprotein_Tp32"/>
    <property type="match status" value="1"/>
</dbReference>
<gene>
    <name evidence="8" type="ORF">SAMN02745163_00349</name>
</gene>
<dbReference type="PROSITE" id="PS51257">
    <property type="entry name" value="PROKAR_LIPOPROTEIN"/>
    <property type="match status" value="1"/>
</dbReference>
<name>A0A1M6BG26_9CLOT</name>
<evidence type="ECO:0000256" key="1">
    <source>
        <dbReference type="ARBA" id="ARBA00004635"/>
    </source>
</evidence>
<dbReference type="AlphaFoldDB" id="A0A1M6BG26"/>
<dbReference type="OrthoDB" id="9812878at2"/>
<dbReference type="Proteomes" id="UP000184310">
    <property type="component" value="Unassembled WGS sequence"/>
</dbReference>
<dbReference type="NCBIfam" id="TIGR00363">
    <property type="entry name" value="MetQ/NlpA family lipoprotein"/>
    <property type="match status" value="1"/>
</dbReference>
<dbReference type="RefSeq" id="WP_072984660.1">
    <property type="nucleotide sequence ID" value="NZ_FQZB01000003.1"/>
</dbReference>
<protein>
    <recommendedName>
        <fullName evidence="6">Lipoprotein</fullName>
    </recommendedName>
</protein>
<evidence type="ECO:0000256" key="4">
    <source>
        <dbReference type="ARBA" id="ARBA00023139"/>
    </source>
</evidence>
<evidence type="ECO:0000256" key="6">
    <source>
        <dbReference type="PIRNR" id="PIRNR002854"/>
    </source>
</evidence>
<dbReference type="Pfam" id="PF03180">
    <property type="entry name" value="Lipoprotein_9"/>
    <property type="match status" value="1"/>
</dbReference>
<comment type="subcellular location">
    <subcellularLocation>
        <location evidence="1">Membrane</location>
        <topology evidence="1">Lipid-anchor</topology>
    </subcellularLocation>
</comment>
<dbReference type="InterPro" id="IPR004872">
    <property type="entry name" value="Lipoprotein_NlpA"/>
</dbReference>
<organism evidence="8 9">
    <name type="scientific">Clostridium cavendishii DSM 21758</name>
    <dbReference type="NCBI Taxonomy" id="1121302"/>
    <lineage>
        <taxon>Bacteria</taxon>
        <taxon>Bacillati</taxon>
        <taxon>Bacillota</taxon>
        <taxon>Clostridia</taxon>
        <taxon>Eubacteriales</taxon>
        <taxon>Clostridiaceae</taxon>
        <taxon>Clostridium</taxon>
    </lineage>
</organism>
<dbReference type="Gene3D" id="3.40.190.10">
    <property type="entry name" value="Periplasmic binding protein-like II"/>
    <property type="match status" value="2"/>
</dbReference>
<keyword evidence="4" id="KW-0564">Palmitate</keyword>
<keyword evidence="3" id="KW-0472">Membrane</keyword>
<dbReference type="SUPFAM" id="SSF53850">
    <property type="entry name" value="Periplasmic binding protein-like II"/>
    <property type="match status" value="1"/>
</dbReference>
<feature type="lipid moiety-binding region" description="S-diacylglycerol cysteine" evidence="7">
    <location>
        <position position="22"/>
    </location>
</feature>
<dbReference type="EMBL" id="FQZB01000003">
    <property type="protein sequence ID" value="SHI47730.1"/>
    <property type="molecule type" value="Genomic_DNA"/>
</dbReference>
<evidence type="ECO:0000256" key="2">
    <source>
        <dbReference type="ARBA" id="ARBA00022729"/>
    </source>
</evidence>
<comment type="similarity">
    <text evidence="6">Belongs to the nlpA lipoprotein family.</text>
</comment>
<keyword evidence="9" id="KW-1185">Reference proteome</keyword>
<proteinExistence type="inferred from homology"/>
<sequence length="269" mass="29681">MKKTRILSVILVGVVALSLFGCGAKKEDANKEDKNIKIGVSPVPHKEIVDVAKPLLEKDGYKVEIVEFSDFVQPNTALNDKELDANFFQHIPYLNKSNEEKKLDLTYTAKIHIEPMGFYSKKIKDIKELKDGATISIPNDPTNGARALKLLEKNGILKVKDGELVTAADITENPKHIKIKELEAPQLTLSLDDVDGSVINTNFALQGNLNPTKDALLIESKDSPYANILAVRKGTENSEKIKALTKALTSPEVKKFIEDKYNGSIVPAF</sequence>
<evidence type="ECO:0000256" key="3">
    <source>
        <dbReference type="ARBA" id="ARBA00023136"/>
    </source>
</evidence>
<evidence type="ECO:0000313" key="8">
    <source>
        <dbReference type="EMBL" id="SHI47730.1"/>
    </source>
</evidence>